<feature type="compositionally biased region" description="Low complexity" evidence="1">
    <location>
        <begin position="125"/>
        <end position="137"/>
    </location>
</feature>
<name>A0AAD8RE34_LOLMU</name>
<feature type="region of interest" description="Disordered" evidence="1">
    <location>
        <begin position="383"/>
        <end position="404"/>
    </location>
</feature>
<feature type="compositionally biased region" description="Basic residues" evidence="1">
    <location>
        <begin position="77"/>
        <end position="88"/>
    </location>
</feature>
<feature type="compositionally biased region" description="Polar residues" evidence="1">
    <location>
        <begin position="165"/>
        <end position="185"/>
    </location>
</feature>
<evidence type="ECO:0000313" key="3">
    <source>
        <dbReference type="EMBL" id="KAK1619342.1"/>
    </source>
</evidence>
<organism evidence="3 4">
    <name type="scientific">Lolium multiflorum</name>
    <name type="common">Italian ryegrass</name>
    <name type="synonym">Lolium perenne subsp. multiflorum</name>
    <dbReference type="NCBI Taxonomy" id="4521"/>
    <lineage>
        <taxon>Eukaryota</taxon>
        <taxon>Viridiplantae</taxon>
        <taxon>Streptophyta</taxon>
        <taxon>Embryophyta</taxon>
        <taxon>Tracheophyta</taxon>
        <taxon>Spermatophyta</taxon>
        <taxon>Magnoliopsida</taxon>
        <taxon>Liliopsida</taxon>
        <taxon>Poales</taxon>
        <taxon>Poaceae</taxon>
        <taxon>BOP clade</taxon>
        <taxon>Pooideae</taxon>
        <taxon>Poodae</taxon>
        <taxon>Poeae</taxon>
        <taxon>Poeae Chloroplast Group 2 (Poeae type)</taxon>
        <taxon>Loliodinae</taxon>
        <taxon>Loliinae</taxon>
        <taxon>Lolium</taxon>
    </lineage>
</organism>
<feature type="compositionally biased region" description="Basic and acidic residues" evidence="1">
    <location>
        <begin position="186"/>
        <end position="200"/>
    </location>
</feature>
<sequence length="585" mass="64993">MGLTSTSEATHSKKEKKQGKKLTFSRQCLNRTVGFLVVSGKESAWDPKKPTNPNAKGKGAASASAPPPPNPAPGSARPKKILKKKKKVKADPEKKAAAAGEVAATAIAEASASAPAPVPVPAPAPADVGPSAAPVAAENNGADGKTAAENTADGSKTVAADTGDASKTATDNNADGNKAIAQTNGGDRKTVAGKKGDARKTVTGSSSADRKKERRKGEGHGRAEEKGKKDEEERSCAGFIFMCNAKTKPECFQNSVFGLPKGKIDVVEKIRTGAKLFLYDFDLKLLYGVYKATARGKMDLVRRAFNGRFPAQVKFKIDKDCLPLPESSFKHAIKENYSSKGKFTPQLNSRQVRKLLALYKPISLHRSSLQHVEESHRVERRMPRYVDERRQPHDYEERRLSRHDEDERRLLRHDEEMHRPRFVEERRLGYAYEERRPPHHVEEIRRAQFVQEVHAPTHLPESQYAPPTYYRHIAPASNDLYHPHQTNMIYERSPVEAANRDPYLAREYRGPPPAEFAARSDHVDELYRSYKLVTRPQGLRQDPPYAPVAYENPRAPYPEDIQQRPVSTRVPVSSLYSFAGAPAYR</sequence>
<dbReference type="EMBL" id="JAUUTY010000006">
    <property type="protein sequence ID" value="KAK1619342.1"/>
    <property type="molecule type" value="Genomic_DNA"/>
</dbReference>
<proteinExistence type="predicted"/>
<dbReference type="AlphaFoldDB" id="A0AAD8RE34"/>
<protein>
    <recommendedName>
        <fullName evidence="2">DCD domain-containing protein</fullName>
    </recommendedName>
</protein>
<gene>
    <name evidence="3" type="ORF">QYE76_024859</name>
</gene>
<feature type="region of interest" description="Disordered" evidence="1">
    <location>
        <begin position="39"/>
        <end position="229"/>
    </location>
</feature>
<feature type="compositionally biased region" description="Basic and acidic residues" evidence="1">
    <location>
        <begin position="208"/>
        <end position="229"/>
    </location>
</feature>
<dbReference type="InterPro" id="IPR013989">
    <property type="entry name" value="Dev_and_cell_death_domain"/>
</dbReference>
<reference evidence="3" key="1">
    <citation type="submission" date="2023-07" db="EMBL/GenBank/DDBJ databases">
        <title>A chromosome-level genome assembly of Lolium multiflorum.</title>
        <authorList>
            <person name="Chen Y."/>
            <person name="Copetti D."/>
            <person name="Kolliker R."/>
            <person name="Studer B."/>
        </authorList>
    </citation>
    <scope>NUCLEOTIDE SEQUENCE</scope>
    <source>
        <strain evidence="3">02402/16</strain>
        <tissue evidence="3">Leaf</tissue>
    </source>
</reference>
<dbReference type="PANTHER" id="PTHR46444">
    <property type="entry name" value="DCD (DEVELOPMENT AND CELL DEATH) DOMAIN PROTEIN-RELATED"/>
    <property type="match status" value="1"/>
</dbReference>
<evidence type="ECO:0000256" key="1">
    <source>
        <dbReference type="SAM" id="MobiDB-lite"/>
    </source>
</evidence>
<feature type="compositionally biased region" description="Low complexity" evidence="1">
    <location>
        <begin position="52"/>
        <end position="64"/>
    </location>
</feature>
<accession>A0AAD8RE34</accession>
<dbReference type="PROSITE" id="PS51222">
    <property type="entry name" value="DCD"/>
    <property type="match status" value="1"/>
</dbReference>
<feature type="region of interest" description="Disordered" evidence="1">
    <location>
        <begin position="1"/>
        <end position="25"/>
    </location>
</feature>
<keyword evidence="4" id="KW-1185">Reference proteome</keyword>
<dbReference type="Pfam" id="PF10539">
    <property type="entry name" value="Dev_Cell_Death"/>
    <property type="match status" value="1"/>
</dbReference>
<evidence type="ECO:0000259" key="2">
    <source>
        <dbReference type="PROSITE" id="PS51222"/>
    </source>
</evidence>
<feature type="domain" description="DCD" evidence="2">
    <location>
        <begin position="234"/>
        <end position="361"/>
    </location>
</feature>
<comment type="caution">
    <text evidence="3">The sequence shown here is derived from an EMBL/GenBank/DDBJ whole genome shotgun (WGS) entry which is preliminary data.</text>
</comment>
<dbReference type="PANTHER" id="PTHR46444:SF19">
    <property type="entry name" value="OS02G0745600 PROTEIN"/>
    <property type="match status" value="1"/>
</dbReference>
<feature type="compositionally biased region" description="Low complexity" evidence="1">
    <location>
        <begin position="97"/>
        <end position="115"/>
    </location>
</feature>
<dbReference type="Proteomes" id="UP001231189">
    <property type="component" value="Unassembled WGS sequence"/>
</dbReference>
<evidence type="ECO:0000313" key="4">
    <source>
        <dbReference type="Proteomes" id="UP001231189"/>
    </source>
</evidence>
<dbReference type="SMART" id="SM00767">
    <property type="entry name" value="DCD"/>
    <property type="match status" value="1"/>
</dbReference>